<evidence type="ECO:0000256" key="2">
    <source>
        <dbReference type="ARBA" id="ARBA00022527"/>
    </source>
</evidence>
<dbReference type="SUPFAM" id="SSF56112">
    <property type="entry name" value="Protein kinase-like (PK-like)"/>
    <property type="match status" value="1"/>
</dbReference>
<feature type="domain" description="Cryptic POLO box 1 (CPB1)" evidence="12">
    <location>
        <begin position="394"/>
        <end position="507"/>
    </location>
</feature>
<protein>
    <recommendedName>
        <fullName evidence="9">Serine/threonine-protein kinase SAK</fullName>
    </recommendedName>
    <alternativeName>
        <fullName evidence="8">Serine/threonine-protein kinase Sak</fullName>
    </alternativeName>
</protein>
<feature type="domain" description="Cryptic POLO box 2 (CPB2)" evidence="13">
    <location>
        <begin position="508"/>
        <end position="612"/>
    </location>
</feature>
<dbReference type="InterPro" id="IPR033699">
    <property type="entry name" value="POLO_box_Plk4_1"/>
</dbReference>
<evidence type="ECO:0000256" key="1">
    <source>
        <dbReference type="ARBA" id="ARBA00004114"/>
    </source>
</evidence>
<proteinExistence type="predicted"/>
<dbReference type="Gene3D" id="1.10.510.10">
    <property type="entry name" value="Transferase(Phosphotransferase) domain 1"/>
    <property type="match status" value="1"/>
</dbReference>
<keyword evidence="7" id="KW-0206">Cytoskeleton</keyword>
<dbReference type="InterPro" id="IPR033698">
    <property type="entry name" value="POLO_box_Plk4_2"/>
</dbReference>
<keyword evidence="5" id="KW-0418">Kinase</keyword>
<comment type="caution">
    <text evidence="14">The sequence shown here is derived from an EMBL/GenBank/DDBJ whole genome shotgun (WGS) entry which is preliminary data.</text>
</comment>
<dbReference type="InterPro" id="IPR046437">
    <property type="entry name" value="Ser_Thr-PK_POLO_box_1_sf"/>
</dbReference>
<dbReference type="PROSITE" id="PS51984">
    <property type="entry name" value="CPB1"/>
    <property type="match status" value="1"/>
</dbReference>
<dbReference type="PROSITE" id="PS50011">
    <property type="entry name" value="PROTEIN_KINASE_DOM"/>
    <property type="match status" value="1"/>
</dbReference>
<feature type="compositionally biased region" description="Low complexity" evidence="10">
    <location>
        <begin position="347"/>
        <end position="357"/>
    </location>
</feature>
<dbReference type="Pfam" id="PF18190">
    <property type="entry name" value="Plk4_PB1"/>
    <property type="match status" value="1"/>
</dbReference>
<evidence type="ECO:0000259" key="11">
    <source>
        <dbReference type="PROSITE" id="PS50011"/>
    </source>
</evidence>
<dbReference type="FunFam" id="1.10.510.10:FF:000571">
    <property type="entry name" value="Maternal embryonic leucine zipper kinase"/>
    <property type="match status" value="1"/>
</dbReference>
<accession>A0A834XWT3</accession>
<evidence type="ECO:0000256" key="8">
    <source>
        <dbReference type="ARBA" id="ARBA00030429"/>
    </source>
</evidence>
<keyword evidence="4" id="KW-0547">Nucleotide-binding</keyword>
<name>A0A834XWT3_APHGI</name>
<dbReference type="Pfam" id="PF00069">
    <property type="entry name" value="Pkinase"/>
    <property type="match status" value="1"/>
</dbReference>
<dbReference type="PROSITE" id="PS51985">
    <property type="entry name" value="CPB2"/>
    <property type="match status" value="1"/>
</dbReference>
<dbReference type="Gene3D" id="3.30.1120.120">
    <property type="match status" value="1"/>
</dbReference>
<reference evidence="14 15" key="1">
    <citation type="submission" date="2020-08" db="EMBL/GenBank/DDBJ databases">
        <title>Aphidius gifuensis genome sequencing and assembly.</title>
        <authorList>
            <person name="Du Z."/>
        </authorList>
    </citation>
    <scope>NUCLEOTIDE SEQUENCE [LARGE SCALE GENOMIC DNA]</scope>
    <source>
        <strain evidence="14">YNYX2018</strain>
        <tissue evidence="14">Adults</tissue>
    </source>
</reference>
<dbReference type="GO" id="GO:0005524">
    <property type="term" value="F:ATP binding"/>
    <property type="evidence" value="ECO:0007669"/>
    <property type="project" value="UniProtKB-KW"/>
</dbReference>
<keyword evidence="15" id="KW-1185">Reference proteome</keyword>
<evidence type="ECO:0000256" key="3">
    <source>
        <dbReference type="ARBA" id="ARBA00022679"/>
    </source>
</evidence>
<keyword evidence="3" id="KW-0808">Transferase</keyword>
<dbReference type="GO" id="GO:0005634">
    <property type="term" value="C:nucleus"/>
    <property type="evidence" value="ECO:0007669"/>
    <property type="project" value="TreeGrafter"/>
</dbReference>
<dbReference type="PANTHER" id="PTHR24345">
    <property type="entry name" value="SERINE/THREONINE-PROTEIN KINASE PLK"/>
    <property type="match status" value="1"/>
</dbReference>
<keyword evidence="2" id="KW-0723">Serine/threonine-protein kinase</keyword>
<evidence type="ECO:0000256" key="9">
    <source>
        <dbReference type="ARBA" id="ARBA00030924"/>
    </source>
</evidence>
<dbReference type="InterPro" id="IPR008266">
    <property type="entry name" value="Tyr_kinase_AS"/>
</dbReference>
<dbReference type="Pfam" id="PF18409">
    <property type="entry name" value="Plk4_PB2"/>
    <property type="match status" value="1"/>
</dbReference>
<evidence type="ECO:0000256" key="4">
    <source>
        <dbReference type="ARBA" id="ARBA00022741"/>
    </source>
</evidence>
<dbReference type="InterPro" id="IPR011009">
    <property type="entry name" value="Kinase-like_dom_sf"/>
</dbReference>
<evidence type="ECO:0000313" key="15">
    <source>
        <dbReference type="Proteomes" id="UP000639338"/>
    </source>
</evidence>
<dbReference type="Gene3D" id="3.30.1120.130">
    <property type="match status" value="1"/>
</dbReference>
<evidence type="ECO:0000256" key="5">
    <source>
        <dbReference type="ARBA" id="ARBA00022777"/>
    </source>
</evidence>
<feature type="domain" description="Protein kinase" evidence="11">
    <location>
        <begin position="22"/>
        <end position="270"/>
    </location>
</feature>
<dbReference type="GO" id="GO:0005814">
    <property type="term" value="C:centriole"/>
    <property type="evidence" value="ECO:0007669"/>
    <property type="project" value="UniProtKB-SubCell"/>
</dbReference>
<evidence type="ECO:0000259" key="12">
    <source>
        <dbReference type="PROSITE" id="PS51984"/>
    </source>
</evidence>
<dbReference type="PANTHER" id="PTHR24345:SF91">
    <property type="entry name" value="SERINE_THREONINE-PROTEIN KINASE PLK4"/>
    <property type="match status" value="1"/>
</dbReference>
<evidence type="ECO:0000256" key="7">
    <source>
        <dbReference type="ARBA" id="ARBA00023212"/>
    </source>
</evidence>
<dbReference type="InterPro" id="IPR000719">
    <property type="entry name" value="Prot_kinase_dom"/>
</dbReference>
<evidence type="ECO:0000256" key="6">
    <source>
        <dbReference type="ARBA" id="ARBA00022840"/>
    </source>
</evidence>
<comment type="subcellular location">
    <subcellularLocation>
        <location evidence="1">Cytoplasm</location>
        <location evidence="1">Cytoskeleton</location>
        <location evidence="1">Microtubule organizing center</location>
        <location evidence="1">Centrosome</location>
        <location evidence="1">Centriole</location>
    </subcellularLocation>
</comment>
<sequence>MVPGMIPHYENRGFCSNIEAYRPERTPFDTGAFASVHRGTCPLTEKTVAIKMLLREKIIQSQTQLRVQSEIEIHSKLKHKSIVELYTVYEDENYVYLVMEYCPGGNGMPESLAITYLHQIIEGLIYLHSQKIIHRDFSPSNVLLTKDNKCKIADFGLSTSNCPDATNKTMCGTPNFIAPEIARNSTNSPKCSYGPPVDVWSLGVLMYVMLVGKAPFHSSSIPETLNKIQDGQFKIPSHVSRQSQDLILKLMKIKPEERISLRDALNHPLFGSFDKESYYGNNNIHSSRTMSADGDSGLGNTLSSSSATTMSQRLSSPREHQQIMTNNSSIAPIITTNISNYNYRHPNSSSNNNNNNNTKLSDIFHSNNSNINNNNQPWNNNIYLTSTPRPPDTTEKTLLTPINSERLAPTRHKTRNAILTILKNGEICIELLKKHRDQTEKIHEVFRISSDGRTVQLYKPAYGKIGDEPPSPTQCLHCEKWSIDLLPQKHLKKYYYADKFIKLVKAKTPKLTIYHINAKVLYMENGPNPDVEIHYYDGVKITWIDSCIKIIKNGVPINDNLSGELNKYRNEFHVFRKQCIDLERTLIDLENATKQSYFPAIIGRRPPPPQSILTESSSYRNKSNISSFSNNSQPIIPSYSGSFASMSSANTARSVMGGSVNSTNYPITIKARDIPGVGRISYNPNNSGNIVLEFHDGIKITISPEKDGGRTFIEDKKTNKCFSLSREKQLPGDFPDAMKEKMIKLPSLLERYGPSASYSYR</sequence>
<feature type="region of interest" description="Disordered" evidence="10">
    <location>
        <begin position="289"/>
        <end position="328"/>
    </location>
</feature>
<keyword evidence="7" id="KW-0963">Cytoplasm</keyword>
<dbReference type="Proteomes" id="UP000639338">
    <property type="component" value="Unassembled WGS sequence"/>
</dbReference>
<dbReference type="InterPro" id="IPR047108">
    <property type="entry name" value="Plk4-like_POLO_box_2_sf"/>
</dbReference>
<dbReference type="CDD" id="cd13114">
    <property type="entry name" value="POLO_box_Plk4_1"/>
    <property type="match status" value="1"/>
</dbReference>
<feature type="compositionally biased region" description="Polar residues" evidence="10">
    <location>
        <begin position="298"/>
        <end position="315"/>
    </location>
</feature>
<keyword evidence="6" id="KW-0067">ATP-binding</keyword>
<dbReference type="PROSITE" id="PS00109">
    <property type="entry name" value="PROTEIN_KINASE_TYR"/>
    <property type="match status" value="1"/>
</dbReference>
<evidence type="ECO:0000259" key="13">
    <source>
        <dbReference type="PROSITE" id="PS51985"/>
    </source>
</evidence>
<dbReference type="EMBL" id="JACMRX010000002">
    <property type="protein sequence ID" value="KAF7994963.1"/>
    <property type="molecule type" value="Genomic_DNA"/>
</dbReference>
<dbReference type="AlphaFoldDB" id="A0A834XWT3"/>
<dbReference type="GO" id="GO:0004674">
    <property type="term" value="F:protein serine/threonine kinase activity"/>
    <property type="evidence" value="ECO:0007669"/>
    <property type="project" value="UniProtKB-KW"/>
</dbReference>
<dbReference type="FunFam" id="3.30.200.20:FF:000042">
    <property type="entry name" value="Aurora kinase A"/>
    <property type="match status" value="1"/>
</dbReference>
<dbReference type="OrthoDB" id="10004143at2759"/>
<feature type="compositionally biased region" description="Low complexity" evidence="10">
    <location>
        <begin position="367"/>
        <end position="379"/>
    </location>
</feature>
<evidence type="ECO:0000313" key="14">
    <source>
        <dbReference type="EMBL" id="KAF7994963.1"/>
    </source>
</evidence>
<gene>
    <name evidence="14" type="ORF">HCN44_004435</name>
</gene>
<evidence type="ECO:0000256" key="10">
    <source>
        <dbReference type="SAM" id="MobiDB-lite"/>
    </source>
</evidence>
<feature type="region of interest" description="Disordered" evidence="10">
    <location>
        <begin position="342"/>
        <end position="379"/>
    </location>
</feature>
<organism evidence="14 15">
    <name type="scientific">Aphidius gifuensis</name>
    <name type="common">Parasitoid wasp</name>
    <dbReference type="NCBI Taxonomy" id="684658"/>
    <lineage>
        <taxon>Eukaryota</taxon>
        <taxon>Metazoa</taxon>
        <taxon>Ecdysozoa</taxon>
        <taxon>Arthropoda</taxon>
        <taxon>Hexapoda</taxon>
        <taxon>Insecta</taxon>
        <taxon>Pterygota</taxon>
        <taxon>Neoptera</taxon>
        <taxon>Endopterygota</taxon>
        <taxon>Hymenoptera</taxon>
        <taxon>Apocrita</taxon>
        <taxon>Ichneumonoidea</taxon>
        <taxon>Braconidae</taxon>
        <taxon>Aphidiinae</taxon>
        <taxon>Aphidius</taxon>
    </lineage>
</organism>